<proteinExistence type="inferred from homology"/>
<keyword evidence="5" id="KW-0472">Membrane</keyword>
<dbReference type="GO" id="GO:0005768">
    <property type="term" value="C:endosome"/>
    <property type="evidence" value="ECO:0007669"/>
    <property type="project" value="TreeGrafter"/>
</dbReference>
<dbReference type="CDD" id="cd16462">
    <property type="entry name" value="RING-H2_Pep3p-like"/>
    <property type="match status" value="1"/>
</dbReference>
<dbReference type="GO" id="GO:0007033">
    <property type="term" value="P:vacuole organization"/>
    <property type="evidence" value="ECO:0007669"/>
    <property type="project" value="TreeGrafter"/>
</dbReference>
<evidence type="ECO:0000259" key="9">
    <source>
        <dbReference type="Pfam" id="PF05131"/>
    </source>
</evidence>
<evidence type="ECO:0000313" key="11">
    <source>
        <dbReference type="EMBL" id="KEQ72416.1"/>
    </source>
</evidence>
<evidence type="ECO:0000256" key="6">
    <source>
        <dbReference type="ARBA" id="ARBA00029433"/>
    </source>
</evidence>
<dbReference type="InterPro" id="IPR058919">
    <property type="entry name" value="Pep3/Vps18_RING_C"/>
</dbReference>
<evidence type="ECO:0000256" key="4">
    <source>
        <dbReference type="ARBA" id="ARBA00022833"/>
    </source>
</evidence>
<dbReference type="GO" id="GO:0030897">
    <property type="term" value="C:HOPS complex"/>
    <property type="evidence" value="ECO:0007669"/>
    <property type="project" value="TreeGrafter"/>
</dbReference>
<dbReference type="STRING" id="1043004.A0A074XCQ9"/>
<dbReference type="HOGENOM" id="CLU_003488_0_0_1"/>
<feature type="domain" description="Pep3/Vps18 beta-propeller" evidence="9">
    <location>
        <begin position="25"/>
        <end position="386"/>
    </location>
</feature>
<evidence type="ECO:0000256" key="5">
    <source>
        <dbReference type="ARBA" id="ARBA00023136"/>
    </source>
</evidence>
<gene>
    <name evidence="11" type="ORF">M436DRAFT_48175</name>
</gene>
<organism evidence="11 12">
    <name type="scientific">Aureobasidium namibiae CBS 147.97</name>
    <dbReference type="NCBI Taxonomy" id="1043004"/>
    <lineage>
        <taxon>Eukaryota</taxon>
        <taxon>Fungi</taxon>
        <taxon>Dikarya</taxon>
        <taxon>Ascomycota</taxon>
        <taxon>Pezizomycotina</taxon>
        <taxon>Dothideomycetes</taxon>
        <taxon>Dothideomycetidae</taxon>
        <taxon>Dothideales</taxon>
        <taxon>Saccotheciaceae</taxon>
        <taxon>Aureobasidium</taxon>
    </lineage>
</organism>
<evidence type="ECO:0000256" key="1">
    <source>
        <dbReference type="ARBA" id="ARBA00010454"/>
    </source>
</evidence>
<dbReference type="RefSeq" id="XP_013426545.1">
    <property type="nucleotide sequence ID" value="XM_013571091.1"/>
</dbReference>
<dbReference type="EMBL" id="KL584711">
    <property type="protein sequence ID" value="KEQ72416.1"/>
    <property type="molecule type" value="Genomic_DNA"/>
</dbReference>
<evidence type="ECO:0000313" key="12">
    <source>
        <dbReference type="Proteomes" id="UP000027730"/>
    </source>
</evidence>
<keyword evidence="12" id="KW-1185">Reference proteome</keyword>
<dbReference type="Pfam" id="PF05131">
    <property type="entry name" value="Pep3_Vps18"/>
    <property type="match status" value="1"/>
</dbReference>
<dbReference type="PROSITE" id="PS50236">
    <property type="entry name" value="CHCR"/>
    <property type="match status" value="1"/>
</dbReference>
<dbReference type="GO" id="GO:0007032">
    <property type="term" value="P:endosome organization"/>
    <property type="evidence" value="ECO:0007669"/>
    <property type="project" value="TreeGrafter"/>
</dbReference>
<dbReference type="GO" id="GO:0006904">
    <property type="term" value="P:vesicle docking involved in exocytosis"/>
    <property type="evidence" value="ECO:0007669"/>
    <property type="project" value="TreeGrafter"/>
</dbReference>
<protein>
    <submittedName>
        <fullName evidence="11">Uncharacterized protein</fullName>
    </submittedName>
</protein>
<dbReference type="InterPro" id="IPR000547">
    <property type="entry name" value="Clathrin_H-chain/VPS_repeat"/>
</dbReference>
<comment type="subcellular location">
    <subcellularLocation>
        <location evidence="6">Endomembrane system</location>
        <topology evidence="6">Peripheral membrane protein</topology>
        <orientation evidence="6">Cytoplasmic side</orientation>
    </subcellularLocation>
</comment>
<keyword evidence="3" id="KW-0863">Zinc-finger</keyword>
<evidence type="ECO:0000259" key="10">
    <source>
        <dbReference type="Pfam" id="PF26148"/>
    </source>
</evidence>
<feature type="domain" description="Pep3/Vps18 RING C-terminal" evidence="10">
    <location>
        <begin position="853"/>
        <end position="936"/>
    </location>
</feature>
<accession>A0A074XCQ9</accession>
<dbReference type="Proteomes" id="UP000027730">
    <property type="component" value="Unassembled WGS sequence"/>
</dbReference>
<dbReference type="GO" id="GO:0030674">
    <property type="term" value="F:protein-macromolecule adaptor activity"/>
    <property type="evidence" value="ECO:0007669"/>
    <property type="project" value="TreeGrafter"/>
</dbReference>
<dbReference type="AlphaFoldDB" id="A0A074XCQ9"/>
<dbReference type="PANTHER" id="PTHR23323">
    <property type="entry name" value="VACUOLAR PROTEIN SORTING-ASSOCIATED PROTEIN"/>
    <property type="match status" value="1"/>
</dbReference>
<keyword evidence="4" id="KW-0862">Zinc</keyword>
<dbReference type="SUPFAM" id="SSF57850">
    <property type="entry name" value="RING/U-box"/>
    <property type="match status" value="1"/>
</dbReference>
<sequence>MAFDPSGGYAAAASNIPDAFDPSLPVFDVQRVQLRFDISSDFVAAQVANNVLILALSTGRILRFDLDSPEDIDDIDLPKKPSEIGLIRRLFLDPSASHLVISTTQGENYYLHTQSRTPKPLARLKGVQIESIAWNPSQPTASTREILVGASDGNIYETYIEPSAEFYRREEKYLKTLYSVQDGPVVGISVDISSDVRSVLVATSTRLLLFVGKGGRQDSGSIYPRLLERETPVVHHLEDATSGPSTLVTITEPADASLSESAQENVFAWLNSMGVLHGDFDALVQTAETSPFAAAKLLPKSVIPPSQTSGGRSKPSLEPISSISLTQFHILHLVEGRVVAINRLDGSLVYDQLVLEPGNAPLGLYADHKKNTYWLFTQREIFEVVVTDEARDVWRIMLRNEQFDAASRYARTAAQKDAVATASGDHLVSRRRFSEAAAVYGRSTKPFEEVALTFIDQGEQDALRKYLLTKLSVLKRSSTMQRIMVASWLVELFMAKLNLLDDTISAKAEISEAAPIANVQEDLPSMRREFQEFVTKYKTDLDRKTTYELISSHGREEELLYFANVIDDYNYVLSYWVQRERWQEAMSVLKKQTAPEIFYQYSSVLMTHVAVELVEVMMRQNNLEANKLIPALLNYNKTADVSLNQNQAVRYLQFCINQRHSTETAVHNTLVSIYAAHATQDETALFQYLQTQSASHEQNYDADFALRLCIAHERVQSCVHIYCTMNQYAQAVDMALKHDEMDLAANVADRPGNDPALRKKLWLKVAKKVIGQSKGIKAAMEFLKRCELLRIEDLIPFFPDFVVIDDFKEEICAALEEYSRQIEGLKREMDESANTAQHIKQDIKSLDQRYAIVEPGEKCWSCRLPLLMRQFFVFPCQHSFHADCLGKMVLQSVGMGKGKRIKELQTEVGRAVVTGKKRERMVKELDALVAGACEMAVKRIDEPFVTANDNKNEWSI</sequence>
<dbReference type="GO" id="GO:0048284">
    <property type="term" value="P:organelle fusion"/>
    <property type="evidence" value="ECO:0007669"/>
    <property type="project" value="TreeGrafter"/>
</dbReference>
<evidence type="ECO:0000256" key="8">
    <source>
        <dbReference type="SAM" id="Coils"/>
    </source>
</evidence>
<evidence type="ECO:0000256" key="3">
    <source>
        <dbReference type="ARBA" id="ARBA00022771"/>
    </source>
</evidence>
<comment type="similarity">
    <text evidence="1">Belongs to the VPS18 family.</text>
</comment>
<dbReference type="SUPFAM" id="SSF101908">
    <property type="entry name" value="Putative isomerase YbhE"/>
    <property type="match status" value="1"/>
</dbReference>
<evidence type="ECO:0000256" key="7">
    <source>
        <dbReference type="PROSITE-ProRule" id="PRU01006"/>
    </source>
</evidence>
<feature type="repeat" description="CHCR" evidence="7">
    <location>
        <begin position="616"/>
        <end position="778"/>
    </location>
</feature>
<name>A0A074XCQ9_9PEZI</name>
<dbReference type="InterPro" id="IPR007810">
    <property type="entry name" value="Pep3/Vps18_beta-prop"/>
</dbReference>
<dbReference type="GeneID" id="25410834"/>
<dbReference type="Pfam" id="PF26148">
    <property type="entry name" value="VPS18_RING_C"/>
    <property type="match status" value="1"/>
</dbReference>
<dbReference type="GO" id="GO:0006886">
    <property type="term" value="P:intracellular protein transport"/>
    <property type="evidence" value="ECO:0007669"/>
    <property type="project" value="UniProtKB-UniRule"/>
</dbReference>
<reference evidence="11 12" key="1">
    <citation type="journal article" date="2014" name="BMC Genomics">
        <title>Genome sequencing of four Aureobasidium pullulans varieties: biotechnological potential, stress tolerance, and description of new species.</title>
        <authorList>
            <person name="Gostin Ar C."/>
            <person name="Ohm R.A."/>
            <person name="Kogej T."/>
            <person name="Sonjak S."/>
            <person name="Turk M."/>
            <person name="Zajc J."/>
            <person name="Zalar P."/>
            <person name="Grube M."/>
            <person name="Sun H."/>
            <person name="Han J."/>
            <person name="Sharma A."/>
            <person name="Chiniquy J."/>
            <person name="Ngan C.Y."/>
            <person name="Lipzen A."/>
            <person name="Barry K."/>
            <person name="Grigoriev I.V."/>
            <person name="Gunde-Cimerman N."/>
        </authorList>
    </citation>
    <scope>NUCLEOTIDE SEQUENCE [LARGE SCALE GENOMIC DNA]</scope>
    <source>
        <strain evidence="11 12">CBS 147.97</strain>
    </source>
</reference>
<dbReference type="OrthoDB" id="1845386at2759"/>
<feature type="coiled-coil region" evidence="8">
    <location>
        <begin position="808"/>
        <end position="849"/>
    </location>
</feature>
<keyword evidence="8" id="KW-0175">Coiled coil</keyword>
<dbReference type="PANTHER" id="PTHR23323:SF26">
    <property type="entry name" value="VACUOLAR PROTEIN SORTING-ASSOCIATED PROTEIN 18 HOMOLOG"/>
    <property type="match status" value="1"/>
</dbReference>
<dbReference type="GO" id="GO:0008270">
    <property type="term" value="F:zinc ion binding"/>
    <property type="evidence" value="ECO:0007669"/>
    <property type="project" value="UniProtKB-KW"/>
</dbReference>
<evidence type="ECO:0000256" key="2">
    <source>
        <dbReference type="ARBA" id="ARBA00022723"/>
    </source>
</evidence>
<keyword evidence="2" id="KW-0479">Metal-binding</keyword>